<dbReference type="AlphaFoldDB" id="A0A8T2VIB9"/>
<proteinExistence type="predicted"/>
<dbReference type="Proteomes" id="UP000825935">
    <property type="component" value="Chromosome 1"/>
</dbReference>
<protein>
    <submittedName>
        <fullName evidence="1">Uncharacterized protein</fullName>
    </submittedName>
</protein>
<accession>A0A8T2VIB9</accession>
<evidence type="ECO:0000313" key="1">
    <source>
        <dbReference type="EMBL" id="KAH7447062.1"/>
    </source>
</evidence>
<sequence>MSKQHQNILHNLRIRKHYSMRNWQGATSQKALLPLKRVRIEDKKLEGHDVNSSRCMDNRQKMRHDENPGIMEQVELLLKSRKEETARLIRQQEEETKLRLKEATQTVASTLEIFRLWCMDIESKTKRNALECKTKSYASRHFAEISHTQSICSSTETILRFCDLRQYATSTACLQVIADSASSDKAPLDSFKFVNICQRRMPMRRQKSERVIIRDIQAASVYLRREDDISDGFRMHTRKRDEKEGYGDSEEIDQCPSFLRFTSLDNKNVIIDQKAESNC</sequence>
<organism evidence="1 2">
    <name type="scientific">Ceratopteris richardii</name>
    <name type="common">Triangle waterfern</name>
    <dbReference type="NCBI Taxonomy" id="49495"/>
    <lineage>
        <taxon>Eukaryota</taxon>
        <taxon>Viridiplantae</taxon>
        <taxon>Streptophyta</taxon>
        <taxon>Embryophyta</taxon>
        <taxon>Tracheophyta</taxon>
        <taxon>Polypodiopsida</taxon>
        <taxon>Polypodiidae</taxon>
        <taxon>Polypodiales</taxon>
        <taxon>Pteridineae</taxon>
        <taxon>Pteridaceae</taxon>
        <taxon>Parkerioideae</taxon>
        <taxon>Ceratopteris</taxon>
    </lineage>
</organism>
<reference evidence="1" key="1">
    <citation type="submission" date="2021-08" db="EMBL/GenBank/DDBJ databases">
        <title>WGS assembly of Ceratopteris richardii.</title>
        <authorList>
            <person name="Marchant D.B."/>
            <person name="Chen G."/>
            <person name="Jenkins J."/>
            <person name="Shu S."/>
            <person name="Leebens-Mack J."/>
            <person name="Grimwood J."/>
            <person name="Schmutz J."/>
            <person name="Soltis P."/>
            <person name="Soltis D."/>
            <person name="Chen Z.-H."/>
        </authorList>
    </citation>
    <scope>NUCLEOTIDE SEQUENCE</scope>
    <source>
        <strain evidence="1">Whitten #5841</strain>
        <tissue evidence="1">Leaf</tissue>
    </source>
</reference>
<gene>
    <name evidence="1" type="ORF">KP509_01G089500</name>
</gene>
<name>A0A8T2VIB9_CERRI</name>
<keyword evidence="2" id="KW-1185">Reference proteome</keyword>
<comment type="caution">
    <text evidence="1">The sequence shown here is derived from an EMBL/GenBank/DDBJ whole genome shotgun (WGS) entry which is preliminary data.</text>
</comment>
<evidence type="ECO:0000313" key="2">
    <source>
        <dbReference type="Proteomes" id="UP000825935"/>
    </source>
</evidence>
<dbReference type="EMBL" id="CM035406">
    <property type="protein sequence ID" value="KAH7447061.1"/>
    <property type="molecule type" value="Genomic_DNA"/>
</dbReference>
<dbReference type="EMBL" id="CM035406">
    <property type="protein sequence ID" value="KAH7447062.1"/>
    <property type="molecule type" value="Genomic_DNA"/>
</dbReference>